<gene>
    <name evidence="3" type="ORF">ABI_25910</name>
</gene>
<dbReference type="Gene3D" id="2.60.120.1440">
    <property type="match status" value="1"/>
</dbReference>
<keyword evidence="1" id="KW-0472">Membrane</keyword>
<feature type="transmembrane region" description="Helical" evidence="1">
    <location>
        <begin position="88"/>
        <end position="107"/>
    </location>
</feature>
<dbReference type="Pfam" id="PF04773">
    <property type="entry name" value="FecR"/>
    <property type="match status" value="1"/>
</dbReference>
<dbReference type="PANTHER" id="PTHR30273:SF2">
    <property type="entry name" value="PROTEIN FECR"/>
    <property type="match status" value="1"/>
</dbReference>
<dbReference type="HOGENOM" id="CLU_050192_0_1_5"/>
<dbReference type="STRING" id="715226.ABI_25910"/>
<dbReference type="PANTHER" id="PTHR30273">
    <property type="entry name" value="PERIPLASMIC SIGNAL SENSOR AND SIGMA FACTOR ACTIVATOR FECR-RELATED"/>
    <property type="match status" value="1"/>
</dbReference>
<dbReference type="GO" id="GO:0016989">
    <property type="term" value="F:sigma factor antagonist activity"/>
    <property type="evidence" value="ECO:0007669"/>
    <property type="project" value="TreeGrafter"/>
</dbReference>
<reference evidence="4" key="1">
    <citation type="submission" date="2011-03" db="EMBL/GenBank/DDBJ databases">
        <title>Draft genome sequence of Brevundimonas diminuta.</title>
        <authorList>
            <person name="Brown P.J.B."/>
            <person name="Buechlein A."/>
            <person name="Hemmerich C."/>
            <person name="Brun Y.V."/>
        </authorList>
    </citation>
    <scope>NUCLEOTIDE SEQUENCE [LARGE SCALE GENOMIC DNA]</scope>
    <source>
        <strain evidence="4">C19</strain>
    </source>
</reference>
<feature type="domain" description="FecR protein" evidence="2">
    <location>
        <begin position="117"/>
        <end position="207"/>
    </location>
</feature>
<evidence type="ECO:0000313" key="4">
    <source>
        <dbReference type="Proteomes" id="UP000006512"/>
    </source>
</evidence>
<proteinExistence type="predicted"/>
<evidence type="ECO:0000256" key="1">
    <source>
        <dbReference type="SAM" id="Phobius"/>
    </source>
</evidence>
<evidence type="ECO:0000313" key="3">
    <source>
        <dbReference type="EMBL" id="EGF91176.1"/>
    </source>
</evidence>
<dbReference type="InterPro" id="IPR012373">
    <property type="entry name" value="Ferrdict_sens_TM"/>
</dbReference>
<dbReference type="PIRSF" id="PIRSF018266">
    <property type="entry name" value="FecR"/>
    <property type="match status" value="1"/>
</dbReference>
<dbReference type="InterPro" id="IPR006860">
    <property type="entry name" value="FecR"/>
</dbReference>
<keyword evidence="1" id="KW-0812">Transmembrane</keyword>
<dbReference type="Gene3D" id="3.55.50.30">
    <property type="match status" value="1"/>
</dbReference>
<name>F4QPB8_9CAUL</name>
<keyword evidence="4" id="KW-1185">Reference proteome</keyword>
<dbReference type="Proteomes" id="UP000006512">
    <property type="component" value="Unassembled WGS sequence"/>
</dbReference>
<dbReference type="eggNOG" id="COG3712">
    <property type="taxonomic scope" value="Bacteria"/>
</dbReference>
<keyword evidence="1" id="KW-1133">Transmembrane helix</keyword>
<dbReference type="AlphaFoldDB" id="F4QPB8"/>
<protein>
    <submittedName>
        <fullName evidence="3">FecR family protein</fullName>
    </submittedName>
</protein>
<organism evidence="3 4">
    <name type="scientific">Asticcacaulis biprosthecium C19</name>
    <dbReference type="NCBI Taxonomy" id="715226"/>
    <lineage>
        <taxon>Bacteria</taxon>
        <taxon>Pseudomonadati</taxon>
        <taxon>Pseudomonadota</taxon>
        <taxon>Alphaproteobacteria</taxon>
        <taxon>Caulobacterales</taxon>
        <taxon>Caulobacteraceae</taxon>
        <taxon>Asticcacaulis</taxon>
    </lineage>
</organism>
<sequence length="326" mass="35321">MPGNVPKHQTASEIDATAADWAARADRGLTPAEDAELDAWLGEDPRRAGAYARARAVSAYSERAAALGPAYDPRRFEGRKKIVTRREWLMGGGAVAAGLGAAAWVGLSMTGRGQAHLTHVGEMKVVPLDDGSVISLNTHSHIRVAYSHNRRAIHLDDGEALFDVVKDAARPFVVLAGETEITAVGTSFVVRRLAGLPVQVLVREGIVDVRQTAQPVATTLRLPAMNRAEASDSGPIRRLAVAPTEVERAMAWREGRIAFEGDTLRQAAAEFARYSDTRIVIEDPQIARETVTGLFQANDPVGFSKAVAVSFGLRTQIREKQVRLYR</sequence>
<dbReference type="EMBL" id="GL883078">
    <property type="protein sequence ID" value="EGF91176.1"/>
    <property type="molecule type" value="Genomic_DNA"/>
</dbReference>
<evidence type="ECO:0000259" key="2">
    <source>
        <dbReference type="Pfam" id="PF04773"/>
    </source>
</evidence>
<accession>F4QPB8</accession>